<organism evidence="5">
    <name type="scientific">Guillardia theta (strain CCMP2712)</name>
    <name type="common">Cryptophyte</name>
    <dbReference type="NCBI Taxonomy" id="905079"/>
    <lineage>
        <taxon>Eukaryota</taxon>
        <taxon>Cryptophyceae</taxon>
        <taxon>Pyrenomonadales</taxon>
        <taxon>Geminigeraceae</taxon>
        <taxon>Guillardia</taxon>
    </lineage>
</organism>
<keyword evidence="2 3" id="KW-0040">ANK repeat</keyword>
<reference evidence="7" key="2">
    <citation type="submission" date="2012-11" db="EMBL/GenBank/DDBJ databases">
        <authorList>
            <person name="Kuo A."/>
            <person name="Curtis B.A."/>
            <person name="Tanifuji G."/>
            <person name="Burki F."/>
            <person name="Gruber A."/>
            <person name="Irimia M."/>
            <person name="Maruyama S."/>
            <person name="Arias M.C."/>
            <person name="Ball S.G."/>
            <person name="Gile G.H."/>
            <person name="Hirakawa Y."/>
            <person name="Hopkins J.F."/>
            <person name="Rensing S.A."/>
            <person name="Schmutz J."/>
            <person name="Symeonidi A."/>
            <person name="Elias M."/>
            <person name="Eveleigh R.J."/>
            <person name="Herman E.K."/>
            <person name="Klute M.J."/>
            <person name="Nakayama T."/>
            <person name="Obornik M."/>
            <person name="Reyes-Prieto A."/>
            <person name="Armbrust E.V."/>
            <person name="Aves S.J."/>
            <person name="Beiko R.G."/>
            <person name="Coutinho P."/>
            <person name="Dacks J.B."/>
            <person name="Durnford D.G."/>
            <person name="Fast N.M."/>
            <person name="Green B.R."/>
            <person name="Grisdale C."/>
            <person name="Hempe F."/>
            <person name="Henrissat B."/>
            <person name="Hoppner M.P."/>
            <person name="Ishida K.-I."/>
            <person name="Kim E."/>
            <person name="Koreny L."/>
            <person name="Kroth P.G."/>
            <person name="Liu Y."/>
            <person name="Malik S.-B."/>
            <person name="Maier U.G."/>
            <person name="McRose D."/>
            <person name="Mock T."/>
            <person name="Neilson J.A."/>
            <person name="Onodera N.T."/>
            <person name="Poole A.M."/>
            <person name="Pritham E.J."/>
            <person name="Richards T.A."/>
            <person name="Rocap G."/>
            <person name="Roy S.W."/>
            <person name="Sarai C."/>
            <person name="Schaack S."/>
            <person name="Shirato S."/>
            <person name="Slamovits C.H."/>
            <person name="Spencer D.F."/>
            <person name="Suzuki S."/>
            <person name="Worden A.Z."/>
            <person name="Zauner S."/>
            <person name="Barry K."/>
            <person name="Bell C."/>
            <person name="Bharti A.K."/>
            <person name="Crow J.A."/>
            <person name="Grimwood J."/>
            <person name="Kramer R."/>
            <person name="Lindquist E."/>
            <person name="Lucas S."/>
            <person name="Salamov A."/>
            <person name="McFadden G.I."/>
            <person name="Lane C.E."/>
            <person name="Keeling P.J."/>
            <person name="Gray M.W."/>
            <person name="Grigoriev I.V."/>
            <person name="Archibald J.M."/>
        </authorList>
    </citation>
    <scope>NUCLEOTIDE SEQUENCE</scope>
    <source>
        <strain evidence="7">CCMP2712</strain>
    </source>
</reference>
<evidence type="ECO:0000256" key="3">
    <source>
        <dbReference type="PROSITE-ProRule" id="PRU00023"/>
    </source>
</evidence>
<dbReference type="InterPro" id="IPR036770">
    <property type="entry name" value="Ankyrin_rpt-contain_sf"/>
</dbReference>
<reference evidence="5 7" key="1">
    <citation type="journal article" date="2012" name="Nature">
        <title>Algal genomes reveal evolutionary mosaicism and the fate of nucleomorphs.</title>
        <authorList>
            <consortium name="DOE Joint Genome Institute"/>
            <person name="Curtis B.A."/>
            <person name="Tanifuji G."/>
            <person name="Burki F."/>
            <person name="Gruber A."/>
            <person name="Irimia M."/>
            <person name="Maruyama S."/>
            <person name="Arias M.C."/>
            <person name="Ball S.G."/>
            <person name="Gile G.H."/>
            <person name="Hirakawa Y."/>
            <person name="Hopkins J.F."/>
            <person name="Kuo A."/>
            <person name="Rensing S.A."/>
            <person name="Schmutz J."/>
            <person name="Symeonidi A."/>
            <person name="Elias M."/>
            <person name="Eveleigh R.J."/>
            <person name="Herman E.K."/>
            <person name="Klute M.J."/>
            <person name="Nakayama T."/>
            <person name="Obornik M."/>
            <person name="Reyes-Prieto A."/>
            <person name="Armbrust E.V."/>
            <person name="Aves S.J."/>
            <person name="Beiko R.G."/>
            <person name="Coutinho P."/>
            <person name="Dacks J.B."/>
            <person name="Durnford D.G."/>
            <person name="Fast N.M."/>
            <person name="Green B.R."/>
            <person name="Grisdale C.J."/>
            <person name="Hempel F."/>
            <person name="Henrissat B."/>
            <person name="Hoppner M.P."/>
            <person name="Ishida K."/>
            <person name="Kim E."/>
            <person name="Koreny L."/>
            <person name="Kroth P.G."/>
            <person name="Liu Y."/>
            <person name="Malik S.B."/>
            <person name="Maier U.G."/>
            <person name="McRose D."/>
            <person name="Mock T."/>
            <person name="Neilson J.A."/>
            <person name="Onodera N.T."/>
            <person name="Poole A.M."/>
            <person name="Pritham E.J."/>
            <person name="Richards T.A."/>
            <person name="Rocap G."/>
            <person name="Roy S.W."/>
            <person name="Sarai C."/>
            <person name="Schaack S."/>
            <person name="Shirato S."/>
            <person name="Slamovits C.H."/>
            <person name="Spencer D.F."/>
            <person name="Suzuki S."/>
            <person name="Worden A.Z."/>
            <person name="Zauner S."/>
            <person name="Barry K."/>
            <person name="Bell C."/>
            <person name="Bharti A.K."/>
            <person name="Crow J.A."/>
            <person name="Grimwood J."/>
            <person name="Kramer R."/>
            <person name="Lindquist E."/>
            <person name="Lucas S."/>
            <person name="Salamov A."/>
            <person name="McFadden G.I."/>
            <person name="Lane C.E."/>
            <person name="Keeling P.J."/>
            <person name="Gray M.W."/>
            <person name="Grigoriev I.V."/>
            <person name="Archibald J.M."/>
        </authorList>
    </citation>
    <scope>NUCLEOTIDE SEQUENCE</scope>
    <source>
        <strain evidence="5 7">CCMP2712</strain>
    </source>
</reference>
<dbReference type="Proteomes" id="UP000011087">
    <property type="component" value="Unassembled WGS sequence"/>
</dbReference>
<evidence type="ECO:0000256" key="1">
    <source>
        <dbReference type="ARBA" id="ARBA00022737"/>
    </source>
</evidence>
<dbReference type="RefSeq" id="XP_005830413.1">
    <property type="nucleotide sequence ID" value="XM_005830356.1"/>
</dbReference>
<gene>
    <name evidence="5" type="ORF">GUITHDRAFT_110555</name>
</gene>
<dbReference type="EMBL" id="JH993010">
    <property type="protein sequence ID" value="EKX43433.1"/>
    <property type="molecule type" value="Genomic_DNA"/>
</dbReference>
<dbReference type="AlphaFoldDB" id="L1J4H9"/>
<evidence type="ECO:0000313" key="7">
    <source>
        <dbReference type="Proteomes" id="UP000011087"/>
    </source>
</evidence>
<dbReference type="PaxDb" id="55529-EKX43433"/>
<feature type="repeat" description="ANK" evidence="3">
    <location>
        <begin position="178"/>
        <end position="210"/>
    </location>
</feature>
<name>L1J4H9_GUITC</name>
<keyword evidence="7" id="KW-1185">Reference proteome</keyword>
<dbReference type="HOGENOM" id="CLU_1002702_0_0_1"/>
<accession>L1J4H9</accession>
<dbReference type="GeneID" id="17300165"/>
<feature type="repeat" description="ANK" evidence="3">
    <location>
        <begin position="145"/>
        <end position="177"/>
    </location>
</feature>
<dbReference type="SUPFAM" id="SSF48403">
    <property type="entry name" value="Ankyrin repeat"/>
    <property type="match status" value="1"/>
</dbReference>
<evidence type="ECO:0000313" key="6">
    <source>
        <dbReference type="EnsemblProtists" id="EKX43433"/>
    </source>
</evidence>
<proteinExistence type="predicted"/>
<dbReference type="Pfam" id="PF12796">
    <property type="entry name" value="Ank_2"/>
    <property type="match status" value="1"/>
</dbReference>
<evidence type="ECO:0000313" key="5">
    <source>
        <dbReference type="EMBL" id="EKX43433.1"/>
    </source>
</evidence>
<dbReference type="PANTHER" id="PTHR24171">
    <property type="entry name" value="ANKYRIN REPEAT DOMAIN-CONTAINING PROTEIN 39-RELATED"/>
    <property type="match status" value="1"/>
</dbReference>
<dbReference type="EnsemblProtists" id="EKX43433">
    <property type="protein sequence ID" value="EKX43433"/>
    <property type="gene ID" value="GUITHDRAFT_110555"/>
</dbReference>
<dbReference type="SMART" id="SM00248">
    <property type="entry name" value="ANK"/>
    <property type="match status" value="2"/>
</dbReference>
<dbReference type="STRING" id="905079.L1J4H9"/>
<dbReference type="PROSITE" id="PS50297">
    <property type="entry name" value="ANK_REP_REGION"/>
    <property type="match status" value="2"/>
</dbReference>
<protein>
    <submittedName>
        <fullName evidence="5 6">Uncharacterized protein</fullName>
    </submittedName>
</protein>
<sequence length="278" mass="31126">MAAASSPWLHALGLRGGGIDGILTDDNDYAFFKQKFKKKDQKARKAIERKGGRDVRVFRDEDYVKKKAKASPDLKRLESMQEQRRAFFLKQLQVTSSDDLHKLLWEAVELGQDLLVRQSVQAGADVNTRYSTIPGDWAGFDMTNINATVLHVAARNNYSSIVEFLIEKGADINAQTRFGMTPLMTAAHRGSTNAAIALVQAGADLWVKDTRMEAKVSRSRSGYIAAQIAEIFAADWRIALWLREVCEWDQEGRAAAMPRPLGEEPDEGGHEEEEVEEE</sequence>
<feature type="region of interest" description="Disordered" evidence="4">
    <location>
        <begin position="253"/>
        <end position="278"/>
    </location>
</feature>
<evidence type="ECO:0000256" key="2">
    <source>
        <dbReference type="ARBA" id="ARBA00023043"/>
    </source>
</evidence>
<keyword evidence="1" id="KW-0677">Repeat</keyword>
<dbReference type="PROSITE" id="PS50088">
    <property type="entry name" value="ANK_REPEAT"/>
    <property type="match status" value="2"/>
</dbReference>
<dbReference type="KEGG" id="gtt:GUITHDRAFT_110555"/>
<dbReference type="OrthoDB" id="4772757at2759"/>
<feature type="compositionally biased region" description="Acidic residues" evidence="4">
    <location>
        <begin position="263"/>
        <end position="278"/>
    </location>
</feature>
<reference evidence="6" key="3">
    <citation type="submission" date="2016-03" db="UniProtKB">
        <authorList>
            <consortium name="EnsemblProtists"/>
        </authorList>
    </citation>
    <scope>IDENTIFICATION</scope>
</reference>
<dbReference type="Gene3D" id="1.25.40.20">
    <property type="entry name" value="Ankyrin repeat-containing domain"/>
    <property type="match status" value="1"/>
</dbReference>
<dbReference type="PANTHER" id="PTHR24171:SF9">
    <property type="entry name" value="ANKYRIN REPEAT DOMAIN-CONTAINING PROTEIN 39"/>
    <property type="match status" value="1"/>
</dbReference>
<dbReference type="InterPro" id="IPR002110">
    <property type="entry name" value="Ankyrin_rpt"/>
</dbReference>
<evidence type="ECO:0000256" key="4">
    <source>
        <dbReference type="SAM" id="MobiDB-lite"/>
    </source>
</evidence>